<accession>A0A9N9KHD5</accession>
<feature type="non-terminal residue" evidence="1">
    <location>
        <position position="100"/>
    </location>
</feature>
<gene>
    <name evidence="1" type="ORF">DERYTH_LOCUS28163</name>
</gene>
<name>A0A9N9KHD5_9GLOM</name>
<dbReference type="AlphaFoldDB" id="A0A9N9KHD5"/>
<reference evidence="1" key="1">
    <citation type="submission" date="2021-06" db="EMBL/GenBank/DDBJ databases">
        <authorList>
            <person name="Kallberg Y."/>
            <person name="Tangrot J."/>
            <person name="Rosling A."/>
        </authorList>
    </citation>
    <scope>NUCLEOTIDE SEQUENCE</scope>
    <source>
        <strain evidence="1">MA453B</strain>
    </source>
</reference>
<protein>
    <submittedName>
        <fullName evidence="1">16230_t:CDS:1</fullName>
    </submittedName>
</protein>
<feature type="non-terminal residue" evidence="1">
    <location>
        <position position="1"/>
    </location>
</feature>
<sequence length="100" mass="11362">GEFWKNKDIGKMYDFFKPGVTRFDNTNNDIQRKPTSDGILSFGCDKQKGEFSPNIAWIVTVTVDPLALQEKIDNTLLANMTTNKDEPIDLEDALFFGIEQ</sequence>
<comment type="caution">
    <text evidence="1">The sequence shown here is derived from an EMBL/GenBank/DDBJ whole genome shotgun (WGS) entry which is preliminary data.</text>
</comment>
<proteinExistence type="predicted"/>
<dbReference type="Proteomes" id="UP000789405">
    <property type="component" value="Unassembled WGS sequence"/>
</dbReference>
<keyword evidence="2" id="KW-1185">Reference proteome</keyword>
<organism evidence="1 2">
    <name type="scientific">Dentiscutata erythropus</name>
    <dbReference type="NCBI Taxonomy" id="1348616"/>
    <lineage>
        <taxon>Eukaryota</taxon>
        <taxon>Fungi</taxon>
        <taxon>Fungi incertae sedis</taxon>
        <taxon>Mucoromycota</taxon>
        <taxon>Glomeromycotina</taxon>
        <taxon>Glomeromycetes</taxon>
        <taxon>Diversisporales</taxon>
        <taxon>Gigasporaceae</taxon>
        <taxon>Dentiscutata</taxon>
    </lineage>
</organism>
<evidence type="ECO:0000313" key="1">
    <source>
        <dbReference type="EMBL" id="CAG8826782.1"/>
    </source>
</evidence>
<evidence type="ECO:0000313" key="2">
    <source>
        <dbReference type="Proteomes" id="UP000789405"/>
    </source>
</evidence>
<dbReference type="EMBL" id="CAJVPY010068573">
    <property type="protein sequence ID" value="CAG8826782.1"/>
    <property type="molecule type" value="Genomic_DNA"/>
</dbReference>